<protein>
    <recommendedName>
        <fullName evidence="3">Nucleotide exchange factor SIL1</fullName>
    </recommendedName>
</protein>
<keyword evidence="10" id="KW-1133">Transmembrane helix</keyword>
<keyword evidence="6" id="KW-0256">Endoplasmic reticulum</keyword>
<comment type="subunit">
    <text evidence="2">Interacts with KAR2.</text>
</comment>
<evidence type="ECO:0000256" key="7">
    <source>
        <dbReference type="ARBA" id="ARBA00022927"/>
    </source>
</evidence>
<evidence type="ECO:0000256" key="2">
    <source>
        <dbReference type="ARBA" id="ARBA00011799"/>
    </source>
</evidence>
<proteinExistence type="inferred from homology"/>
<dbReference type="Gene3D" id="1.25.10.10">
    <property type="entry name" value="Leucine-rich Repeat Variant"/>
    <property type="match status" value="1"/>
</dbReference>
<dbReference type="Proteomes" id="UP001150569">
    <property type="component" value="Unassembled WGS sequence"/>
</dbReference>
<dbReference type="InterPro" id="IPR016024">
    <property type="entry name" value="ARM-type_fold"/>
</dbReference>
<comment type="similarity">
    <text evidence="1">Belongs to the SIL1 family.</text>
</comment>
<evidence type="ECO:0000256" key="5">
    <source>
        <dbReference type="ARBA" id="ARBA00022729"/>
    </source>
</evidence>
<dbReference type="SUPFAM" id="SSF48371">
    <property type="entry name" value="ARM repeat"/>
    <property type="match status" value="1"/>
</dbReference>
<reference evidence="11" key="1">
    <citation type="submission" date="2022-07" db="EMBL/GenBank/DDBJ databases">
        <title>Phylogenomic reconstructions and comparative analyses of Kickxellomycotina fungi.</title>
        <authorList>
            <person name="Reynolds N.K."/>
            <person name="Stajich J.E."/>
            <person name="Barry K."/>
            <person name="Grigoriev I.V."/>
            <person name="Crous P."/>
            <person name="Smith M.E."/>
        </authorList>
    </citation>
    <scope>NUCLEOTIDE SEQUENCE</scope>
    <source>
        <strain evidence="11">RSA 861</strain>
    </source>
</reference>
<evidence type="ECO:0000256" key="6">
    <source>
        <dbReference type="ARBA" id="ARBA00022824"/>
    </source>
</evidence>
<keyword evidence="5" id="KW-0732">Signal</keyword>
<dbReference type="GO" id="GO:0015031">
    <property type="term" value="P:protein transport"/>
    <property type="evidence" value="ECO:0007669"/>
    <property type="project" value="UniProtKB-KW"/>
</dbReference>
<feature type="transmembrane region" description="Helical" evidence="10">
    <location>
        <begin position="20"/>
        <end position="41"/>
    </location>
</feature>
<dbReference type="Pfam" id="PF16782">
    <property type="entry name" value="SIL1"/>
    <property type="match status" value="1"/>
</dbReference>
<evidence type="ECO:0000313" key="12">
    <source>
        <dbReference type="Proteomes" id="UP001150569"/>
    </source>
</evidence>
<dbReference type="PANTHER" id="PTHR19316:SF18">
    <property type="entry name" value="HSP70-BINDING PROTEIN 1"/>
    <property type="match status" value="1"/>
</dbReference>
<keyword evidence="4" id="KW-0813">Transport</keyword>
<dbReference type="AlphaFoldDB" id="A0A9W8ABU9"/>
<evidence type="ECO:0000256" key="10">
    <source>
        <dbReference type="SAM" id="Phobius"/>
    </source>
</evidence>
<dbReference type="InterPro" id="IPR050693">
    <property type="entry name" value="Hsp70_NEF-Inhibitors"/>
</dbReference>
<accession>A0A9W8ABU9</accession>
<evidence type="ECO:0000256" key="1">
    <source>
        <dbReference type="ARBA" id="ARBA00010588"/>
    </source>
</evidence>
<keyword evidence="10" id="KW-0472">Membrane</keyword>
<feature type="region of interest" description="Disordered" evidence="9">
    <location>
        <begin position="155"/>
        <end position="177"/>
    </location>
</feature>
<name>A0A9W8ABU9_9FUNG</name>
<evidence type="ECO:0000256" key="9">
    <source>
        <dbReference type="SAM" id="MobiDB-lite"/>
    </source>
</evidence>
<keyword evidence="12" id="KW-1185">Reference proteome</keyword>
<dbReference type="InterPro" id="IPR031884">
    <property type="entry name" value="Sil1_fungi"/>
</dbReference>
<dbReference type="GO" id="GO:0000774">
    <property type="term" value="F:adenyl-nucleotide exchange factor activity"/>
    <property type="evidence" value="ECO:0007669"/>
    <property type="project" value="InterPro"/>
</dbReference>
<dbReference type="OrthoDB" id="448649at2759"/>
<dbReference type="GO" id="GO:0005783">
    <property type="term" value="C:endoplasmic reticulum"/>
    <property type="evidence" value="ECO:0007669"/>
    <property type="project" value="InterPro"/>
</dbReference>
<gene>
    <name evidence="11" type="primary">SIL1_1</name>
    <name evidence="11" type="ORF">IWQ60_002652</name>
</gene>
<keyword evidence="10" id="KW-0812">Transmembrane</keyword>
<dbReference type="EMBL" id="JANBPT010000103">
    <property type="protein sequence ID" value="KAJ1927756.1"/>
    <property type="molecule type" value="Genomic_DNA"/>
</dbReference>
<keyword evidence="7" id="KW-0653">Protein transport</keyword>
<dbReference type="InterPro" id="IPR011989">
    <property type="entry name" value="ARM-like"/>
</dbReference>
<organism evidence="11 12">
    <name type="scientific">Tieghemiomyces parasiticus</name>
    <dbReference type="NCBI Taxonomy" id="78921"/>
    <lineage>
        <taxon>Eukaryota</taxon>
        <taxon>Fungi</taxon>
        <taxon>Fungi incertae sedis</taxon>
        <taxon>Zoopagomycota</taxon>
        <taxon>Kickxellomycotina</taxon>
        <taxon>Dimargaritomycetes</taxon>
        <taxon>Dimargaritales</taxon>
        <taxon>Dimargaritaceae</taxon>
        <taxon>Tieghemiomyces</taxon>
    </lineage>
</organism>
<evidence type="ECO:0000256" key="4">
    <source>
        <dbReference type="ARBA" id="ARBA00022448"/>
    </source>
</evidence>
<keyword evidence="8" id="KW-0811">Translocation</keyword>
<evidence type="ECO:0000256" key="8">
    <source>
        <dbReference type="ARBA" id="ARBA00023010"/>
    </source>
</evidence>
<evidence type="ECO:0000313" key="11">
    <source>
        <dbReference type="EMBL" id="KAJ1927756.1"/>
    </source>
</evidence>
<sequence>MTRYHSVASGPRGRRHPLHLALIGVALLVGGYFLWSTMSILRTANRVQPPVLPPNAPLAPPPIPGRQLASPPAVPVSPARDICQLIDGREVCGPKKFVATHDFQPILDGQVVPEGLHYKLDMASGHKWAKLLDDKPDDPHNAVAVVVTPGEVASAPVTTETKPKIAPPPPTKPNGRLGTEERAQFEVHMQDILRSAGTSAPTAPADLYTLILTLGDLADLVEEREFGEHFADQNGIPALLTLMDRERSVEMTQQAALVLGNALQSNPRAQHIALNFGLMDKLFTRIGRETSPAALNRLVYALASLVRGSPEAVAQFANHASGIHTLAQVYAATADILLRRRCVRLISDVFNPLMVPTPVRILDNAGTRADVHHWCWNFGRGLQAAIADPNELDVDWKSTLAGGLLNAHLAFPQSCALACDGSYRDLAGAAIGGNEPCPFDNFQPALEDEVDKYADDEDYSTYADTLRELLATRKA</sequence>
<evidence type="ECO:0000256" key="3">
    <source>
        <dbReference type="ARBA" id="ARBA00015352"/>
    </source>
</evidence>
<comment type="caution">
    <text evidence="11">The sequence shown here is derived from an EMBL/GenBank/DDBJ whole genome shotgun (WGS) entry which is preliminary data.</text>
</comment>
<dbReference type="PANTHER" id="PTHR19316">
    <property type="entry name" value="PROTEIN FOLDING REGULATOR"/>
    <property type="match status" value="1"/>
</dbReference>